<dbReference type="AlphaFoldDB" id="A0A318E286"/>
<organism evidence="8 9">
    <name type="scientific">Sinimarinibacterium flocculans</name>
    <dbReference type="NCBI Taxonomy" id="985250"/>
    <lineage>
        <taxon>Bacteria</taxon>
        <taxon>Pseudomonadati</taxon>
        <taxon>Pseudomonadota</taxon>
        <taxon>Gammaproteobacteria</taxon>
        <taxon>Nevskiales</taxon>
        <taxon>Nevskiaceae</taxon>
        <taxon>Sinimarinibacterium</taxon>
    </lineage>
</organism>
<evidence type="ECO:0000256" key="4">
    <source>
        <dbReference type="ARBA" id="ARBA00022989"/>
    </source>
</evidence>
<keyword evidence="4 6" id="KW-1133">Transmembrane helix</keyword>
<dbReference type="Pfam" id="PF02656">
    <property type="entry name" value="DUF202"/>
    <property type="match status" value="1"/>
</dbReference>
<keyword evidence="5 6" id="KW-0472">Membrane</keyword>
<keyword evidence="9" id="KW-1185">Reference proteome</keyword>
<protein>
    <submittedName>
        <fullName evidence="8">Putative membrane protein</fullName>
    </submittedName>
</protein>
<name>A0A318E286_9GAMM</name>
<comment type="caution">
    <text evidence="8">The sequence shown here is derived from an EMBL/GenBank/DDBJ whole genome shotgun (WGS) entry which is preliminary data.</text>
</comment>
<feature type="transmembrane region" description="Helical" evidence="6">
    <location>
        <begin position="98"/>
        <end position="119"/>
    </location>
</feature>
<evidence type="ECO:0000313" key="9">
    <source>
        <dbReference type="Proteomes" id="UP000248330"/>
    </source>
</evidence>
<evidence type="ECO:0000313" key="8">
    <source>
        <dbReference type="EMBL" id="PXV63957.1"/>
    </source>
</evidence>
<evidence type="ECO:0000256" key="6">
    <source>
        <dbReference type="SAM" id="Phobius"/>
    </source>
</evidence>
<keyword evidence="3 6" id="KW-0812">Transmembrane</keyword>
<proteinExistence type="predicted"/>
<dbReference type="PANTHER" id="PTHR34187:SF2">
    <property type="entry name" value="DUF202 DOMAIN-CONTAINING PROTEIN"/>
    <property type="match status" value="1"/>
</dbReference>
<dbReference type="OrthoDB" id="582337at2"/>
<keyword evidence="2" id="KW-1003">Cell membrane</keyword>
<evidence type="ECO:0000256" key="1">
    <source>
        <dbReference type="ARBA" id="ARBA00004651"/>
    </source>
</evidence>
<dbReference type="RefSeq" id="WP_110266788.1">
    <property type="nucleotide sequence ID" value="NZ_CAKZQT010000026.1"/>
</dbReference>
<comment type="subcellular location">
    <subcellularLocation>
        <location evidence="1">Cell membrane</location>
        <topology evidence="1">Multi-pass membrane protein</topology>
    </subcellularLocation>
</comment>
<accession>A0A318E286</accession>
<evidence type="ECO:0000256" key="3">
    <source>
        <dbReference type="ARBA" id="ARBA00022692"/>
    </source>
</evidence>
<gene>
    <name evidence="8" type="ORF">C8D93_11421</name>
</gene>
<dbReference type="InterPro" id="IPR003807">
    <property type="entry name" value="DUF202"/>
</dbReference>
<dbReference type="InterPro" id="IPR052053">
    <property type="entry name" value="IM_YidH-like"/>
</dbReference>
<dbReference type="GO" id="GO:0005886">
    <property type="term" value="C:plasma membrane"/>
    <property type="evidence" value="ECO:0007669"/>
    <property type="project" value="UniProtKB-SubCell"/>
</dbReference>
<feature type="domain" description="DUF202" evidence="7">
    <location>
        <begin position="8"/>
        <end position="82"/>
    </location>
</feature>
<feature type="transmembrane region" description="Helical" evidence="6">
    <location>
        <begin position="56"/>
        <end position="77"/>
    </location>
</feature>
<dbReference type="Proteomes" id="UP000248330">
    <property type="component" value="Unassembled WGS sequence"/>
</dbReference>
<dbReference type="PANTHER" id="PTHR34187">
    <property type="entry name" value="FGR18P"/>
    <property type="match status" value="1"/>
</dbReference>
<evidence type="ECO:0000259" key="7">
    <source>
        <dbReference type="Pfam" id="PF02656"/>
    </source>
</evidence>
<sequence>MSSLEDPRVLFAAERTLLAWQRTSLTLMGFGFLIERSGLLLRYLQTQAGDPSPSLAAHVLGMTFILAGTVLAVLATVQHLRVLDTLRPPEIPPRYWRALAPVTTVSTALLGLGLAAFLLL</sequence>
<evidence type="ECO:0000256" key="2">
    <source>
        <dbReference type="ARBA" id="ARBA00022475"/>
    </source>
</evidence>
<reference evidence="8 9" key="1">
    <citation type="submission" date="2018-04" db="EMBL/GenBank/DDBJ databases">
        <title>Genomic Encyclopedia of Type Strains, Phase IV (KMG-IV): sequencing the most valuable type-strain genomes for metagenomic binning, comparative biology and taxonomic classification.</title>
        <authorList>
            <person name="Goeker M."/>
        </authorList>
    </citation>
    <scope>NUCLEOTIDE SEQUENCE [LARGE SCALE GENOMIC DNA]</scope>
    <source>
        <strain evidence="8 9">DSM 104150</strain>
    </source>
</reference>
<evidence type="ECO:0000256" key="5">
    <source>
        <dbReference type="ARBA" id="ARBA00023136"/>
    </source>
</evidence>
<dbReference type="EMBL" id="QICN01000014">
    <property type="protein sequence ID" value="PXV63957.1"/>
    <property type="molecule type" value="Genomic_DNA"/>
</dbReference>